<reference evidence="2" key="1">
    <citation type="submission" date="2016-04" db="EMBL/GenBank/DDBJ databases">
        <authorList>
            <person name="Chen L."/>
            <person name="Zhuang W."/>
            <person name="Wang G."/>
        </authorList>
    </citation>
    <scope>NUCLEOTIDE SEQUENCE [LARGE SCALE GENOMIC DNA]</scope>
    <source>
        <strain evidence="2">208</strain>
    </source>
</reference>
<organism evidence="1 2">
    <name type="scientific">Niastella populi</name>
    <dbReference type="NCBI Taxonomy" id="550983"/>
    <lineage>
        <taxon>Bacteria</taxon>
        <taxon>Pseudomonadati</taxon>
        <taxon>Bacteroidota</taxon>
        <taxon>Chitinophagia</taxon>
        <taxon>Chitinophagales</taxon>
        <taxon>Chitinophagaceae</taxon>
        <taxon>Niastella</taxon>
    </lineage>
</organism>
<dbReference type="EMBL" id="LWBP01000178">
    <property type="protein sequence ID" value="OQP59376.1"/>
    <property type="molecule type" value="Genomic_DNA"/>
</dbReference>
<dbReference type="AlphaFoldDB" id="A0A1V9FM98"/>
<evidence type="ECO:0000313" key="2">
    <source>
        <dbReference type="Proteomes" id="UP000192276"/>
    </source>
</evidence>
<dbReference type="Proteomes" id="UP000192276">
    <property type="component" value="Unassembled WGS sequence"/>
</dbReference>
<name>A0A1V9FM98_9BACT</name>
<protein>
    <submittedName>
        <fullName evidence="1">Uncharacterized protein</fullName>
    </submittedName>
</protein>
<proteinExistence type="predicted"/>
<keyword evidence="2" id="KW-1185">Reference proteome</keyword>
<gene>
    <name evidence="1" type="ORF">A4R26_21405</name>
</gene>
<comment type="caution">
    <text evidence="1">The sequence shown here is derived from an EMBL/GenBank/DDBJ whole genome shotgun (WGS) entry which is preliminary data.</text>
</comment>
<sequence length="66" mass="7615">MWRSAGYQVLTIGFRQKAKSLKLKAKSKYSYIRVFRFMLSPLGCICVKRSALSVLRFAVFVFALSF</sequence>
<evidence type="ECO:0000313" key="1">
    <source>
        <dbReference type="EMBL" id="OQP59376.1"/>
    </source>
</evidence>
<accession>A0A1V9FM98</accession>